<name>B3S0E0_TRIAD</name>
<proteinExistence type="predicted"/>
<dbReference type="KEGG" id="tad:TRIADDRAFT_17692"/>
<dbReference type="HOGENOM" id="CLU_002555_6_1_1"/>
<dbReference type="SUPFAM" id="SSF56487">
    <property type="entry name" value="SRCR-like"/>
    <property type="match status" value="1"/>
</dbReference>
<dbReference type="PRINTS" id="PR00258">
    <property type="entry name" value="SPERACTRCPTR"/>
</dbReference>
<dbReference type="PROSITE" id="PS50287">
    <property type="entry name" value="SRCR_2"/>
    <property type="match status" value="1"/>
</dbReference>
<dbReference type="CTD" id="6754738"/>
<dbReference type="InParanoid" id="B3S0E0"/>
<comment type="caution">
    <text evidence="3">Lacks conserved residue(s) required for the propagation of feature annotation.</text>
</comment>
<gene>
    <name evidence="5" type="ORF">TRIADDRAFT_17692</name>
</gene>
<reference evidence="5 6" key="1">
    <citation type="journal article" date="2008" name="Nature">
        <title>The Trichoplax genome and the nature of placozoans.</title>
        <authorList>
            <person name="Srivastava M."/>
            <person name="Begovic E."/>
            <person name="Chapman J."/>
            <person name="Putnam N.H."/>
            <person name="Hellsten U."/>
            <person name="Kawashima T."/>
            <person name="Kuo A."/>
            <person name="Mitros T."/>
            <person name="Salamov A."/>
            <person name="Carpenter M.L."/>
            <person name="Signorovitch A.Y."/>
            <person name="Moreno M.A."/>
            <person name="Kamm K."/>
            <person name="Grimwood J."/>
            <person name="Schmutz J."/>
            <person name="Shapiro H."/>
            <person name="Grigoriev I.V."/>
            <person name="Buss L.W."/>
            <person name="Schierwater B."/>
            <person name="Dellaporta S.L."/>
            <person name="Rokhsar D.S."/>
        </authorList>
    </citation>
    <scope>NUCLEOTIDE SEQUENCE [LARGE SCALE GENOMIC DNA]</scope>
    <source>
        <strain evidence="5 6">Grell-BS-1999</strain>
    </source>
</reference>
<dbReference type="SMART" id="SM00202">
    <property type="entry name" value="SR"/>
    <property type="match status" value="1"/>
</dbReference>
<feature type="disulfide bond" evidence="3">
    <location>
        <begin position="57"/>
        <end position="67"/>
    </location>
</feature>
<accession>B3S0E0</accession>
<evidence type="ECO:0000313" key="6">
    <source>
        <dbReference type="Proteomes" id="UP000009022"/>
    </source>
</evidence>
<dbReference type="InterPro" id="IPR036772">
    <property type="entry name" value="SRCR-like_dom_sf"/>
</dbReference>
<dbReference type="Gene3D" id="3.10.250.10">
    <property type="entry name" value="SRCR-like domain"/>
    <property type="match status" value="1"/>
</dbReference>
<evidence type="ECO:0000256" key="2">
    <source>
        <dbReference type="ARBA" id="ARBA00023157"/>
    </source>
</evidence>
<dbReference type="AlphaFoldDB" id="B3S0E0"/>
<protein>
    <recommendedName>
        <fullName evidence="4">SRCR domain-containing protein</fullName>
    </recommendedName>
</protein>
<dbReference type="InterPro" id="IPR001190">
    <property type="entry name" value="SRCR"/>
</dbReference>
<organism evidence="5 6">
    <name type="scientific">Trichoplax adhaerens</name>
    <name type="common">Trichoplax reptans</name>
    <dbReference type="NCBI Taxonomy" id="10228"/>
    <lineage>
        <taxon>Eukaryota</taxon>
        <taxon>Metazoa</taxon>
        <taxon>Placozoa</taxon>
        <taxon>Uniplacotomia</taxon>
        <taxon>Trichoplacea</taxon>
        <taxon>Trichoplacidae</taxon>
        <taxon>Trichoplax</taxon>
    </lineage>
</organism>
<dbReference type="Pfam" id="PF00530">
    <property type="entry name" value="SRCR"/>
    <property type="match status" value="1"/>
</dbReference>
<dbReference type="GeneID" id="6754738"/>
<keyword evidence="2 3" id="KW-1015">Disulfide bond</keyword>
<dbReference type="RefSeq" id="XP_002113525.1">
    <property type="nucleotide sequence ID" value="XM_002113489.1"/>
</dbReference>
<evidence type="ECO:0000313" key="5">
    <source>
        <dbReference type="EMBL" id="EDV23999.1"/>
    </source>
</evidence>
<dbReference type="GO" id="GO:0016020">
    <property type="term" value="C:membrane"/>
    <property type="evidence" value="ECO:0007669"/>
    <property type="project" value="InterPro"/>
</dbReference>
<evidence type="ECO:0000256" key="1">
    <source>
        <dbReference type="ARBA" id="ARBA00022729"/>
    </source>
</evidence>
<feature type="non-terminal residue" evidence="5">
    <location>
        <position position="87"/>
    </location>
</feature>
<dbReference type="Proteomes" id="UP000009022">
    <property type="component" value="Unassembled WGS sequence"/>
</dbReference>
<keyword evidence="6" id="KW-1185">Reference proteome</keyword>
<dbReference type="PANTHER" id="PTHR48071">
    <property type="entry name" value="SRCR DOMAIN-CONTAINING PROTEIN"/>
    <property type="match status" value="1"/>
</dbReference>
<feature type="non-terminal residue" evidence="5">
    <location>
        <position position="1"/>
    </location>
</feature>
<dbReference type="OrthoDB" id="10066015at2759"/>
<sequence>GLVQILYNGKWGSVCSQNFDYTDASVICRHLGFSKPIAYGPGYGKGNGTIWLNNIRCNGYESSITACNHDDWGVHDCKHDEDIGITC</sequence>
<dbReference type="PANTHER" id="PTHR48071:SF28">
    <property type="entry name" value="SRCR DOMAIN-CONTAINING PROTEIN"/>
    <property type="match status" value="1"/>
</dbReference>
<evidence type="ECO:0000256" key="3">
    <source>
        <dbReference type="PROSITE-ProRule" id="PRU00196"/>
    </source>
</evidence>
<keyword evidence="1" id="KW-0732">Signal</keyword>
<feature type="domain" description="SRCR" evidence="4">
    <location>
        <begin position="1"/>
        <end position="87"/>
    </location>
</feature>
<dbReference type="OMA" id="CPHETEH"/>
<dbReference type="EMBL" id="DS985246">
    <property type="protein sequence ID" value="EDV23999.1"/>
    <property type="molecule type" value="Genomic_DNA"/>
</dbReference>
<evidence type="ECO:0000259" key="4">
    <source>
        <dbReference type="PROSITE" id="PS50287"/>
    </source>
</evidence>
<dbReference type="FunFam" id="3.10.250.10:FF:000001">
    <property type="entry name" value="Lysyl oxidase 4 isoform X1"/>
    <property type="match status" value="1"/>
</dbReference>
<dbReference type="PhylomeDB" id="B3S0E0"/>